<evidence type="ECO:0000259" key="13">
    <source>
        <dbReference type="PROSITE" id="PS51188"/>
    </source>
</evidence>
<feature type="region of interest" description="Disordered" evidence="11">
    <location>
        <begin position="359"/>
        <end position="386"/>
    </location>
</feature>
<dbReference type="PANTHER" id="PTHR43096">
    <property type="entry name" value="DNAJ HOMOLOG 1, MITOCHONDRIAL-RELATED"/>
    <property type="match status" value="1"/>
</dbReference>
<evidence type="ECO:0000256" key="11">
    <source>
        <dbReference type="SAM" id="MobiDB-lite"/>
    </source>
</evidence>
<comment type="subcellular location">
    <subcellularLocation>
        <location evidence="9">Cytoplasm</location>
    </subcellularLocation>
</comment>
<dbReference type="Gene3D" id="2.60.260.20">
    <property type="entry name" value="Urease metallochaperone UreE, N-terminal domain"/>
    <property type="match status" value="2"/>
</dbReference>
<dbReference type="RefSeq" id="WP_173748693.1">
    <property type="nucleotide sequence ID" value="NZ_JAAITA010000004.1"/>
</dbReference>
<feature type="binding site" evidence="9">
    <location>
        <position position="167"/>
    </location>
    <ligand>
        <name>Zn(2+)</name>
        <dbReference type="ChEBI" id="CHEBI:29105"/>
        <label>2</label>
    </ligand>
</feature>
<organism evidence="14 15">
    <name type="scientific">Blautia hansenii</name>
    <name type="common">Ruminococcus hansenii</name>
    <dbReference type="NCBI Taxonomy" id="1322"/>
    <lineage>
        <taxon>Bacteria</taxon>
        <taxon>Bacillati</taxon>
        <taxon>Bacillota</taxon>
        <taxon>Clostridia</taxon>
        <taxon>Lachnospirales</taxon>
        <taxon>Lachnospiraceae</taxon>
        <taxon>Blautia</taxon>
    </lineage>
</organism>
<feature type="binding site" evidence="9">
    <location>
        <position position="153"/>
    </location>
    <ligand>
        <name>Zn(2+)</name>
        <dbReference type="ChEBI" id="CHEBI:29105"/>
        <label>1</label>
    </ligand>
</feature>
<dbReference type="CDD" id="cd10719">
    <property type="entry name" value="DnaJ_zf"/>
    <property type="match status" value="1"/>
</dbReference>
<dbReference type="PROSITE" id="PS51188">
    <property type="entry name" value="ZF_CR"/>
    <property type="match status" value="1"/>
</dbReference>
<dbReference type="Gene3D" id="2.10.230.10">
    <property type="entry name" value="Heat shock protein DnaJ, cysteine-rich domain"/>
    <property type="match status" value="1"/>
</dbReference>
<dbReference type="Pfam" id="PF01556">
    <property type="entry name" value="DnaJ_C"/>
    <property type="match status" value="1"/>
</dbReference>
<protein>
    <recommendedName>
        <fullName evidence="9">Chaperone protein DnaJ</fullName>
    </recommendedName>
</protein>
<dbReference type="SMART" id="SM00271">
    <property type="entry name" value="DnaJ"/>
    <property type="match status" value="1"/>
</dbReference>
<evidence type="ECO:0000256" key="10">
    <source>
        <dbReference type="PROSITE-ProRule" id="PRU00546"/>
    </source>
</evidence>
<keyword evidence="8 9" id="KW-0143">Chaperone</keyword>
<feature type="compositionally biased region" description="Basic and acidic residues" evidence="11">
    <location>
        <begin position="373"/>
        <end position="386"/>
    </location>
</feature>
<feature type="binding site" evidence="9">
    <location>
        <position position="210"/>
    </location>
    <ligand>
        <name>Zn(2+)</name>
        <dbReference type="ChEBI" id="CHEBI:29105"/>
        <label>1</label>
    </ligand>
</feature>
<evidence type="ECO:0000256" key="8">
    <source>
        <dbReference type="ARBA" id="ARBA00023186"/>
    </source>
</evidence>
<comment type="subunit">
    <text evidence="9">Homodimer.</text>
</comment>
<proteinExistence type="inferred from homology"/>
<dbReference type="Proteomes" id="UP000822142">
    <property type="component" value="Unassembled WGS sequence"/>
</dbReference>
<dbReference type="SUPFAM" id="SSF57938">
    <property type="entry name" value="DnaJ/Hsp40 cysteine-rich domain"/>
    <property type="match status" value="1"/>
</dbReference>
<feature type="repeat" description="CXXCXGXG motif" evidence="9">
    <location>
        <begin position="150"/>
        <end position="157"/>
    </location>
</feature>
<keyword evidence="7 9" id="KW-0346">Stress response</keyword>
<comment type="cofactor">
    <cofactor evidence="9">
        <name>Zn(2+)</name>
        <dbReference type="ChEBI" id="CHEBI:29105"/>
    </cofactor>
    <text evidence="9">Binds 2 Zn(2+) ions per monomer.</text>
</comment>
<evidence type="ECO:0000256" key="5">
    <source>
        <dbReference type="ARBA" id="ARBA00022771"/>
    </source>
</evidence>
<dbReference type="PANTHER" id="PTHR43096:SF48">
    <property type="entry name" value="CHAPERONE PROTEIN DNAJ"/>
    <property type="match status" value="1"/>
</dbReference>
<feature type="binding site" evidence="9">
    <location>
        <position position="196"/>
    </location>
    <ligand>
        <name>Zn(2+)</name>
        <dbReference type="ChEBI" id="CHEBI:29105"/>
        <label>2</label>
    </ligand>
</feature>
<feature type="zinc finger region" description="CR-type" evidence="10">
    <location>
        <begin position="137"/>
        <end position="219"/>
    </location>
</feature>
<accession>A0ABX2I5C2</accession>
<evidence type="ECO:0000313" key="14">
    <source>
        <dbReference type="EMBL" id="NSJ85653.1"/>
    </source>
</evidence>
<comment type="domain">
    <text evidence="9">The J domain is necessary and sufficient to stimulate DnaK ATPase activity. Zinc center 1 plays an important role in the autonomous, DnaK-independent chaperone activity of DnaJ. Zinc center 2 is essential for interaction with DnaK and for DnaJ activity.</text>
</comment>
<dbReference type="InterPro" id="IPR001623">
    <property type="entry name" value="DnaJ_domain"/>
</dbReference>
<evidence type="ECO:0000256" key="3">
    <source>
        <dbReference type="ARBA" id="ARBA00022723"/>
    </source>
</evidence>
<keyword evidence="15" id="KW-1185">Reference proteome</keyword>
<gene>
    <name evidence="9 14" type="primary">dnaJ</name>
    <name evidence="14" type="ORF">G5A70_05600</name>
</gene>
<keyword evidence="4 9" id="KW-0677">Repeat</keyword>
<evidence type="ECO:0000259" key="12">
    <source>
        <dbReference type="PROSITE" id="PS50076"/>
    </source>
</evidence>
<dbReference type="InterPro" id="IPR036869">
    <property type="entry name" value="J_dom_sf"/>
</dbReference>
<keyword evidence="3 9" id="KW-0479">Metal-binding</keyword>
<dbReference type="InterPro" id="IPR012724">
    <property type="entry name" value="DnaJ"/>
</dbReference>
<dbReference type="InterPro" id="IPR001305">
    <property type="entry name" value="HSP_DnaJ_Cys-rich_dom"/>
</dbReference>
<feature type="binding site" evidence="9">
    <location>
        <position position="170"/>
    </location>
    <ligand>
        <name>Zn(2+)</name>
        <dbReference type="ChEBI" id="CHEBI:29105"/>
        <label>2</label>
    </ligand>
</feature>
<sequence>MAEKRDYYEVLGIDRGADDSAIKSAYRKLAKKYHPDVNPGDKEAEKKFKEATEAYGVLSDPQKRQQYDQFGHAAFEQGGGGAGGFGGFGGADMGDIFGDIFGDLFGGGGRRRPNNGPMKGANVRAAVHITFEEAVFGCEKELDLNLKDACNTCHGTGAKPGTSPETCPKCHGSGQVVYTQQSMFGTIQNVQTCPECQGTGKVIKEKCTDCRGTGFVSSRKKIKVTIPAGIDNGQSIRIRDKGEPGLNGGPRGDLMVEVIVARHPIFQRQDMNIFSTAPITYAQAALGGEVRISTVDGDVMYDVKPGTQTDTKVRLKGKGVPSLRNKNVRGDHYVTLVVQVPTKLNEEAKEALRKFDEACGNRPSTGEKKKKFGEKLKQDIKDMFDN</sequence>
<evidence type="ECO:0000256" key="2">
    <source>
        <dbReference type="ARBA" id="ARBA00022705"/>
    </source>
</evidence>
<dbReference type="InterPro" id="IPR008971">
    <property type="entry name" value="HSP40/DnaJ_pept-bd"/>
</dbReference>
<dbReference type="PROSITE" id="PS50076">
    <property type="entry name" value="DNAJ_2"/>
    <property type="match status" value="1"/>
</dbReference>
<feature type="domain" description="J" evidence="12">
    <location>
        <begin position="6"/>
        <end position="71"/>
    </location>
</feature>
<keyword evidence="6 9" id="KW-0862">Zinc</keyword>
<evidence type="ECO:0000313" key="15">
    <source>
        <dbReference type="Proteomes" id="UP000822142"/>
    </source>
</evidence>
<keyword evidence="2 9" id="KW-0235">DNA replication</keyword>
<dbReference type="Pfam" id="PF00684">
    <property type="entry name" value="DnaJ_CXXCXGXG"/>
    <property type="match status" value="1"/>
</dbReference>
<dbReference type="CDD" id="cd10747">
    <property type="entry name" value="DnaJ_C"/>
    <property type="match status" value="1"/>
</dbReference>
<dbReference type="PRINTS" id="PR00625">
    <property type="entry name" value="JDOMAIN"/>
</dbReference>
<feature type="binding site" evidence="9">
    <location>
        <position position="193"/>
    </location>
    <ligand>
        <name>Zn(2+)</name>
        <dbReference type="ChEBI" id="CHEBI:29105"/>
        <label>2</label>
    </ligand>
</feature>
<dbReference type="NCBIfam" id="NF008035">
    <property type="entry name" value="PRK10767.1"/>
    <property type="match status" value="1"/>
</dbReference>
<feature type="repeat" description="CXXCXGXG motif" evidence="9">
    <location>
        <begin position="207"/>
        <end position="214"/>
    </location>
</feature>
<keyword evidence="1 9" id="KW-0963">Cytoplasm</keyword>
<feature type="repeat" description="CXXCXGXG motif" evidence="9">
    <location>
        <begin position="167"/>
        <end position="174"/>
    </location>
</feature>
<keyword evidence="5 9" id="KW-0863">Zinc-finger</keyword>
<feature type="binding site" evidence="9">
    <location>
        <position position="207"/>
    </location>
    <ligand>
        <name>Zn(2+)</name>
        <dbReference type="ChEBI" id="CHEBI:29105"/>
        <label>1</label>
    </ligand>
</feature>
<dbReference type="InterPro" id="IPR036410">
    <property type="entry name" value="HSP_DnaJ_Cys-rich_dom_sf"/>
</dbReference>
<dbReference type="SUPFAM" id="SSF49493">
    <property type="entry name" value="HSP40/DnaJ peptide-binding domain"/>
    <property type="match status" value="2"/>
</dbReference>
<evidence type="ECO:0000256" key="4">
    <source>
        <dbReference type="ARBA" id="ARBA00022737"/>
    </source>
</evidence>
<evidence type="ECO:0000256" key="9">
    <source>
        <dbReference type="HAMAP-Rule" id="MF_01152"/>
    </source>
</evidence>
<dbReference type="InterPro" id="IPR002939">
    <property type="entry name" value="DnaJ_C"/>
</dbReference>
<feature type="repeat" description="CXXCXGXG motif" evidence="9">
    <location>
        <begin position="193"/>
        <end position="200"/>
    </location>
</feature>
<reference evidence="14 15" key="1">
    <citation type="journal article" date="2020" name="Cell Host Microbe">
        <title>Functional and Genomic Variation between Human-Derived Isolates of Lachnospiraceae Reveals Inter- and Intra-Species Diversity.</title>
        <authorList>
            <person name="Sorbara M.T."/>
            <person name="Littmann E.R."/>
            <person name="Fontana E."/>
            <person name="Moody T.U."/>
            <person name="Kohout C.E."/>
            <person name="Gjonbalaj M."/>
            <person name="Eaton V."/>
            <person name="Seok R."/>
            <person name="Leiner I.M."/>
            <person name="Pamer E.G."/>
        </authorList>
    </citation>
    <scope>NUCLEOTIDE SEQUENCE [LARGE SCALE GENOMIC DNA]</scope>
    <source>
        <strain evidence="14 15">MSK.15.26</strain>
    </source>
</reference>
<evidence type="ECO:0000256" key="6">
    <source>
        <dbReference type="ARBA" id="ARBA00022833"/>
    </source>
</evidence>
<feature type="domain" description="CR-type" evidence="13">
    <location>
        <begin position="137"/>
        <end position="219"/>
    </location>
</feature>
<dbReference type="HAMAP" id="MF_01152">
    <property type="entry name" value="DnaJ"/>
    <property type="match status" value="1"/>
</dbReference>
<evidence type="ECO:0000256" key="1">
    <source>
        <dbReference type="ARBA" id="ARBA00022490"/>
    </source>
</evidence>
<dbReference type="Pfam" id="PF00226">
    <property type="entry name" value="DnaJ"/>
    <property type="match status" value="1"/>
</dbReference>
<dbReference type="EMBL" id="JAAITA010000004">
    <property type="protein sequence ID" value="NSJ85653.1"/>
    <property type="molecule type" value="Genomic_DNA"/>
</dbReference>
<feature type="binding site" evidence="9">
    <location>
        <position position="150"/>
    </location>
    <ligand>
        <name>Zn(2+)</name>
        <dbReference type="ChEBI" id="CHEBI:29105"/>
        <label>1</label>
    </ligand>
</feature>
<comment type="similarity">
    <text evidence="9">Belongs to the DnaJ family.</text>
</comment>
<dbReference type="NCBIfam" id="TIGR02349">
    <property type="entry name" value="DnaJ_bact"/>
    <property type="match status" value="1"/>
</dbReference>
<comment type="caution">
    <text evidence="14">The sequence shown here is derived from an EMBL/GenBank/DDBJ whole genome shotgun (WGS) entry which is preliminary data.</text>
</comment>
<dbReference type="CDD" id="cd06257">
    <property type="entry name" value="DnaJ"/>
    <property type="match status" value="1"/>
</dbReference>
<dbReference type="Gene3D" id="1.10.287.110">
    <property type="entry name" value="DnaJ domain"/>
    <property type="match status" value="1"/>
</dbReference>
<name>A0ABX2I5C2_BLAHA</name>
<evidence type="ECO:0000256" key="7">
    <source>
        <dbReference type="ARBA" id="ARBA00023016"/>
    </source>
</evidence>
<dbReference type="SUPFAM" id="SSF46565">
    <property type="entry name" value="Chaperone J-domain"/>
    <property type="match status" value="1"/>
</dbReference>
<comment type="function">
    <text evidence="9">Participates actively in the response to hyperosmotic and heat shock by preventing the aggregation of stress-denatured proteins and by disaggregating proteins, also in an autonomous, DnaK-independent fashion. Unfolded proteins bind initially to DnaJ; upon interaction with the DnaJ-bound protein, DnaK hydrolyzes its bound ATP, resulting in the formation of a stable complex. GrpE releases ADP from DnaK; ATP binding to DnaK triggers the release of the substrate protein, thus completing the reaction cycle. Several rounds of ATP-dependent interactions between DnaJ, DnaK and GrpE are required for fully efficient folding. Also involved, together with DnaK and GrpE, in the DNA replication of plasmids through activation of initiation proteins.</text>
</comment>